<dbReference type="SUPFAM" id="SSF55729">
    <property type="entry name" value="Acyl-CoA N-acyltransferases (Nat)"/>
    <property type="match status" value="1"/>
</dbReference>
<reference evidence="2" key="1">
    <citation type="submission" date="2016-10" db="EMBL/GenBank/DDBJ databases">
        <authorList>
            <person name="Varghese N."/>
            <person name="Submissions S."/>
        </authorList>
    </citation>
    <scope>NUCLEOTIDE SEQUENCE [LARGE SCALE GENOMIC DNA]</scope>
    <source>
        <strain evidence="2">DSM 44208</strain>
    </source>
</reference>
<dbReference type="Proteomes" id="UP000198857">
    <property type="component" value="Unassembled WGS sequence"/>
</dbReference>
<dbReference type="STRING" id="1523247.SAMN05660464_3599"/>
<dbReference type="AlphaFoldDB" id="A0A1I5RL17"/>
<proteinExistence type="predicted"/>
<gene>
    <name evidence="1" type="ORF">SAMN05660464_3599</name>
</gene>
<evidence type="ECO:0000313" key="2">
    <source>
        <dbReference type="Proteomes" id="UP000198857"/>
    </source>
</evidence>
<name>A0A1I5RL17_9ACTN</name>
<dbReference type="InterPro" id="IPR016181">
    <property type="entry name" value="Acyl_CoA_acyltransferase"/>
</dbReference>
<protein>
    <recommendedName>
        <fullName evidence="3">Acetyltransferase (GNAT) family protein</fullName>
    </recommendedName>
</protein>
<dbReference type="Gene3D" id="3.40.630.30">
    <property type="match status" value="1"/>
</dbReference>
<accession>A0A1I5RL17</accession>
<dbReference type="RefSeq" id="WP_091112134.1">
    <property type="nucleotide sequence ID" value="NZ_FOWQ01000006.1"/>
</dbReference>
<keyword evidence="2" id="KW-1185">Reference proteome</keyword>
<dbReference type="OrthoDB" id="7945430at2"/>
<sequence length="216" mass="21777">MPAPHPLAALLVGAAGGRFPPADGGWRRVPPWRAGLEAVVAFTGHAVLAVDDDRDDERLRALGVDGTGGAHHPRVVSALAGAGGWIDSLDAVLVARGTGRGGPLVERADLQDHPRVTFATALRDDVRVLGPPDGGRSAVAVLGAGIAGLTELSFELEPSHRGRGAGAALVAAALDAVPAGEPVLSAVAPGNAASLRALLRAGGVPVGSVQLFRRSR</sequence>
<evidence type="ECO:0008006" key="3">
    <source>
        <dbReference type="Google" id="ProtNLM"/>
    </source>
</evidence>
<evidence type="ECO:0000313" key="1">
    <source>
        <dbReference type="EMBL" id="SFP59244.1"/>
    </source>
</evidence>
<dbReference type="EMBL" id="FOWQ01000006">
    <property type="protein sequence ID" value="SFP59244.1"/>
    <property type="molecule type" value="Genomic_DNA"/>
</dbReference>
<organism evidence="1 2">
    <name type="scientific">Geodermatophilus dictyosporus</name>
    <dbReference type="NCBI Taxonomy" id="1523247"/>
    <lineage>
        <taxon>Bacteria</taxon>
        <taxon>Bacillati</taxon>
        <taxon>Actinomycetota</taxon>
        <taxon>Actinomycetes</taxon>
        <taxon>Geodermatophilales</taxon>
        <taxon>Geodermatophilaceae</taxon>
        <taxon>Geodermatophilus</taxon>
    </lineage>
</organism>